<feature type="compositionally biased region" description="Basic and acidic residues" evidence="3">
    <location>
        <begin position="374"/>
        <end position="383"/>
    </location>
</feature>
<dbReference type="WBParaSite" id="HNAJ_0000900501-mRNA-1">
    <property type="protein sequence ID" value="HNAJ_0000900501-mRNA-1"/>
    <property type="gene ID" value="HNAJ_0000900501"/>
</dbReference>
<dbReference type="AlphaFoldDB" id="A0A0R3TNN0"/>
<feature type="region of interest" description="Disordered" evidence="3">
    <location>
        <begin position="273"/>
        <end position="324"/>
    </location>
</feature>
<organism evidence="7">
    <name type="scientific">Rodentolepis nana</name>
    <name type="common">Dwarf tapeworm</name>
    <name type="synonym">Hymenolepis nana</name>
    <dbReference type="NCBI Taxonomy" id="102285"/>
    <lineage>
        <taxon>Eukaryota</taxon>
        <taxon>Metazoa</taxon>
        <taxon>Spiralia</taxon>
        <taxon>Lophotrochozoa</taxon>
        <taxon>Platyhelminthes</taxon>
        <taxon>Cestoda</taxon>
        <taxon>Eucestoda</taxon>
        <taxon>Cyclophyllidea</taxon>
        <taxon>Hymenolepididae</taxon>
        <taxon>Rodentolepis</taxon>
    </lineage>
</organism>
<dbReference type="STRING" id="102285.A0A0R3TNN0"/>
<dbReference type="Pfam" id="PF21071">
    <property type="entry name" value="LARP1_HEAT"/>
    <property type="match status" value="1"/>
</dbReference>
<dbReference type="InterPro" id="IPR006630">
    <property type="entry name" value="La_HTH"/>
</dbReference>
<dbReference type="InterPro" id="IPR036388">
    <property type="entry name" value="WH-like_DNA-bd_sf"/>
</dbReference>
<dbReference type="GO" id="GO:0048255">
    <property type="term" value="P:mRNA stabilization"/>
    <property type="evidence" value="ECO:0007669"/>
    <property type="project" value="InterPro"/>
</dbReference>
<evidence type="ECO:0000313" key="5">
    <source>
        <dbReference type="EMBL" id="VDO05244.1"/>
    </source>
</evidence>
<dbReference type="SUPFAM" id="SSF46785">
    <property type="entry name" value="Winged helix' DNA-binding domain"/>
    <property type="match status" value="1"/>
</dbReference>
<feature type="region of interest" description="Disordered" evidence="3">
    <location>
        <begin position="855"/>
        <end position="1027"/>
    </location>
</feature>
<name>A0A0R3TNN0_RODNA</name>
<dbReference type="SMART" id="SM00715">
    <property type="entry name" value="LA"/>
    <property type="match status" value="1"/>
</dbReference>
<dbReference type="OrthoDB" id="340227at2759"/>
<dbReference type="Proteomes" id="UP000278807">
    <property type="component" value="Unassembled WGS sequence"/>
</dbReference>
<keyword evidence="6" id="KW-1185">Reference proteome</keyword>
<protein>
    <submittedName>
        <fullName evidence="7">HTH La-type RNA-binding domain-containing protein</fullName>
    </submittedName>
</protein>
<accession>A0A0R3TNN0</accession>
<dbReference type="Pfam" id="PF05383">
    <property type="entry name" value="La"/>
    <property type="match status" value="1"/>
</dbReference>
<dbReference type="Gene3D" id="1.10.10.10">
    <property type="entry name" value="Winged helix-like DNA-binding domain superfamily/Winged helix DNA-binding domain"/>
    <property type="match status" value="1"/>
</dbReference>
<sequence>MARKDVHFDDEDFPPLGQGNIKPSKNSAPSRKTSQRNWQSVDEMAKPTESQMNNNATVNSQLEDQNNRMNGANHKAVSRPLRRCGKFPNFCGGYEFDLDTFYPMDPFSRFVCPVFQQIECRCRNPLCKGCYTGHLMAIRNQVDYYFGDDNYFRDSYLHKRLDEERYISVDLLLQFPRMKSLKATHEDVVNACLGSATVEFNCDGSKIRRIEMYNHISRLLIDQNIVTVPMPAQPPQEQFTLPIESDGNKRDEIEGIMGEDDGKAKVNGMATEKSLDGDATEESKVQEEEPWQTPSVRRSKRVHSKSMCEFGSKHTRSRESSTSIREDELIDSMYLIVSPDVIGEDLPGFHDKYATSQKQKSSAGVSQRVLAKHPGGDRNPSHESRRKRRNDFYVQIRDHLRNYREGLRKRMGSQSDFDFDSDEEDVTFSRSSSYTDVSSTISSSKIQMVDEKAFSEIKSGTNLINDNDFVDLNPTPFTPQCSANSQSDEPVFERLPFNYPFNNALSSVSQYLPSYLYLPPTQAYFHTYPAVSNEQTIPNNTADIAVTAILNEINSANAPSPKKQIRFSKTKAKRRVAGFHVGKGHECYDVGYIFDVTGKRKRRDSAMSFPEVFEAEEEEVPIDNGIDVLMKESTLVIRSNAPVKSQEIAHRRRNARSFCDDTMKSSRGSSISRSNPCKVVREALDSSGLATYKYTTLFNNAMNSRKKNPGHVTKLMNVLYTYWSFFLREEFVPKLYKHFRRFAREDAALGHRYGIECLFRFYSYGLEKKFNENVYNDFQEETLADCDSGHLYGLEKFWAFLYYSKREPPHMLPRLSELLKKYRSKEDFRKKASSITFSYFYAVFDIPQGFFHGLKNGSKRSRSRSTNGPKPQLSNPPSVSLEPSSKQEPLEENQPLKNNLLNVTTPVSDSPLKQEPVKKCNGSLKKAESNSAQTADSFEDKKPTVEQETKKAQAPLSTVVWPSQGWKPKRYEPVVKKTENPAESTISSQCQTDKAGSSFKSNKNPKRRRKPKVKQNPQQQRKPQNQQ</sequence>
<feature type="compositionally biased region" description="Basic and acidic residues" evidence="3">
    <location>
        <begin position="969"/>
        <end position="980"/>
    </location>
</feature>
<dbReference type="EMBL" id="UZAE01012459">
    <property type="protein sequence ID" value="VDO05244.1"/>
    <property type="molecule type" value="Genomic_DNA"/>
</dbReference>
<feature type="compositionally biased region" description="Basic and acidic residues" evidence="3">
    <location>
        <begin position="938"/>
        <end position="951"/>
    </location>
</feature>
<feature type="compositionally biased region" description="Basic and acidic residues" evidence="3">
    <location>
        <begin position="273"/>
        <end position="287"/>
    </location>
</feature>
<evidence type="ECO:0000259" key="4">
    <source>
        <dbReference type="PROSITE" id="PS50961"/>
    </source>
</evidence>
<feature type="compositionally biased region" description="Polar residues" evidence="3">
    <location>
        <begin position="864"/>
        <end position="887"/>
    </location>
</feature>
<evidence type="ECO:0000256" key="2">
    <source>
        <dbReference type="PROSITE-ProRule" id="PRU00332"/>
    </source>
</evidence>
<reference evidence="5 6" key="2">
    <citation type="submission" date="2018-11" db="EMBL/GenBank/DDBJ databases">
        <authorList>
            <consortium name="Pathogen Informatics"/>
        </authorList>
    </citation>
    <scope>NUCLEOTIDE SEQUENCE [LARGE SCALE GENOMIC DNA]</scope>
</reference>
<proteinExistence type="predicted"/>
<evidence type="ECO:0000256" key="3">
    <source>
        <dbReference type="SAM" id="MobiDB-lite"/>
    </source>
</evidence>
<dbReference type="CDD" id="cd07323">
    <property type="entry name" value="LAM"/>
    <property type="match status" value="1"/>
</dbReference>
<gene>
    <name evidence="5" type="ORF">HNAJ_LOCUS9001</name>
</gene>
<keyword evidence="1 2" id="KW-0694">RNA-binding</keyword>
<feature type="domain" description="HTH La-type RNA-binding" evidence="4">
    <location>
        <begin position="128"/>
        <end position="217"/>
    </location>
</feature>
<evidence type="ECO:0000313" key="7">
    <source>
        <dbReference type="WBParaSite" id="HNAJ_0000900501-mRNA-1"/>
    </source>
</evidence>
<dbReference type="InterPro" id="IPR006607">
    <property type="entry name" value="DM15"/>
</dbReference>
<feature type="compositionally biased region" description="Polar residues" evidence="3">
    <location>
        <begin position="21"/>
        <end position="40"/>
    </location>
</feature>
<feature type="compositionally biased region" description="Low complexity" evidence="3">
    <location>
        <begin position="1014"/>
        <end position="1027"/>
    </location>
</feature>
<feature type="compositionally biased region" description="Basic residues" evidence="3">
    <location>
        <begin position="1003"/>
        <end position="1013"/>
    </location>
</feature>
<dbReference type="PROSITE" id="PS50961">
    <property type="entry name" value="HTH_LA"/>
    <property type="match status" value="1"/>
</dbReference>
<evidence type="ECO:0000256" key="1">
    <source>
        <dbReference type="ARBA" id="ARBA00022884"/>
    </source>
</evidence>
<dbReference type="InterPro" id="IPR036390">
    <property type="entry name" value="WH_DNA-bd_sf"/>
</dbReference>
<feature type="region of interest" description="Disordered" evidence="3">
    <location>
        <begin position="1"/>
        <end position="53"/>
    </location>
</feature>
<feature type="compositionally biased region" description="Polar residues" evidence="3">
    <location>
        <begin position="354"/>
        <end position="365"/>
    </location>
</feature>
<reference evidence="7" key="1">
    <citation type="submission" date="2017-02" db="UniProtKB">
        <authorList>
            <consortium name="WormBaseParasite"/>
        </authorList>
    </citation>
    <scope>IDENTIFICATION</scope>
</reference>
<evidence type="ECO:0000313" key="6">
    <source>
        <dbReference type="Proteomes" id="UP000278807"/>
    </source>
</evidence>
<dbReference type="SMART" id="SM00684">
    <property type="entry name" value="DM15"/>
    <property type="match status" value="3"/>
</dbReference>
<dbReference type="GO" id="GO:0000339">
    <property type="term" value="F:RNA cap binding"/>
    <property type="evidence" value="ECO:0007669"/>
    <property type="project" value="InterPro"/>
</dbReference>
<feature type="compositionally biased region" description="Polar residues" evidence="3">
    <location>
        <begin position="981"/>
        <end position="999"/>
    </location>
</feature>
<feature type="region of interest" description="Disordered" evidence="3">
    <location>
        <begin position="354"/>
        <end position="391"/>
    </location>
</feature>
<feature type="compositionally biased region" description="Polar residues" evidence="3">
    <location>
        <begin position="895"/>
        <end position="908"/>
    </location>
</feature>